<comment type="caution">
    <text evidence="1">The sequence shown here is derived from an EMBL/GenBank/DDBJ whole genome shotgun (WGS) entry which is preliminary data.</text>
</comment>
<dbReference type="Gene3D" id="1.10.287.490">
    <property type="entry name" value="Helix hairpin bin"/>
    <property type="match status" value="1"/>
</dbReference>
<accession>A0A4Y7U203</accession>
<dbReference type="Gene3D" id="3.40.50.1820">
    <property type="entry name" value="alpha/beta hydrolase"/>
    <property type="match status" value="1"/>
</dbReference>
<feature type="non-terminal residue" evidence="1">
    <location>
        <position position="97"/>
    </location>
</feature>
<name>A0A4Y7U203_9FLAO</name>
<proteinExistence type="predicted"/>
<dbReference type="InterPro" id="IPR029058">
    <property type="entry name" value="AB_hydrolase_fold"/>
</dbReference>
<evidence type="ECO:0000313" key="1">
    <source>
        <dbReference type="EMBL" id="TEB40455.1"/>
    </source>
</evidence>
<dbReference type="EMBL" id="QWDN01001286">
    <property type="protein sequence ID" value="TEB40455.1"/>
    <property type="molecule type" value="Genomic_DNA"/>
</dbReference>
<gene>
    <name evidence="1" type="ORF">D0809_30520</name>
</gene>
<reference evidence="1 2" key="1">
    <citation type="journal article" date="2018" name="Syst. Appl. Microbiol.">
        <title>Flavobacterium circumlabens sp. nov. and Flavobacterium cupreum sp. nov., two psychrotrophic species isolated from Antarctic environmental samples.</title>
        <authorList>
            <person name="Kralova S."/>
            <person name="Busse H.J."/>
            <person name="Svec P."/>
            <person name="Maslanova I."/>
            <person name="Stankova E."/>
            <person name="Bartak M."/>
            <person name="Sedlacek I."/>
        </authorList>
    </citation>
    <scope>NUCLEOTIDE SEQUENCE [LARGE SCALE GENOMIC DNA]</scope>
    <source>
        <strain evidence="1 2">CCM 8828</strain>
    </source>
</reference>
<evidence type="ECO:0000313" key="2">
    <source>
        <dbReference type="Proteomes" id="UP000298340"/>
    </source>
</evidence>
<organism evidence="1 2">
    <name type="scientific">Flavobacterium circumlabens</name>
    <dbReference type="NCBI Taxonomy" id="2133765"/>
    <lineage>
        <taxon>Bacteria</taxon>
        <taxon>Pseudomonadati</taxon>
        <taxon>Bacteroidota</taxon>
        <taxon>Flavobacteriia</taxon>
        <taxon>Flavobacteriales</taxon>
        <taxon>Flavobacteriaceae</taxon>
        <taxon>Flavobacterium</taxon>
    </lineage>
</organism>
<dbReference type="Proteomes" id="UP000298340">
    <property type="component" value="Unassembled WGS sequence"/>
</dbReference>
<sequence length="97" mass="11353">MFDAVKLDEEKLQTELAADGFDLGTEIDENMQELLAQAKEKRIGYINYLMRLNYERKLPSELVLVKTENNNDKNWEENFETVHYITGKGEHQNMLEG</sequence>
<dbReference type="AlphaFoldDB" id="A0A4Y7U203"/>
<protein>
    <submittedName>
        <fullName evidence="1">Uncharacterized protein</fullName>
    </submittedName>
</protein>